<gene>
    <name evidence="1" type="ORF">H261_06591</name>
</gene>
<dbReference type="EMBL" id="AONQ01000013">
    <property type="protein sequence ID" value="EME70706.1"/>
    <property type="molecule type" value="Genomic_DNA"/>
</dbReference>
<proteinExistence type="predicted"/>
<dbReference type="eggNOG" id="ENOG502ZVIQ">
    <property type="taxonomic scope" value="Bacteria"/>
</dbReference>
<evidence type="ECO:0000313" key="1">
    <source>
        <dbReference type="EMBL" id="EME70706.1"/>
    </source>
</evidence>
<name>M2YCJ6_9PROT</name>
<protein>
    <submittedName>
        <fullName evidence="1">Uncharacterized protein</fullName>
    </submittedName>
</protein>
<organism evidence="1 2">
    <name type="scientific">Paramagnetospirillum caucaseum</name>
    <dbReference type="NCBI Taxonomy" id="1244869"/>
    <lineage>
        <taxon>Bacteria</taxon>
        <taxon>Pseudomonadati</taxon>
        <taxon>Pseudomonadota</taxon>
        <taxon>Alphaproteobacteria</taxon>
        <taxon>Rhodospirillales</taxon>
        <taxon>Magnetospirillaceae</taxon>
        <taxon>Paramagnetospirillum</taxon>
    </lineage>
</organism>
<reference evidence="1 2" key="1">
    <citation type="journal article" date="2014" name="Genome Announc.">
        <title>Draft Genome Sequence of Magnetospirillum sp. Strain SO-1, a Freshwater Magnetotactic Bacterium Isolated from the Ol'khovka River, Russia.</title>
        <authorList>
            <person name="Grouzdev D.S."/>
            <person name="Dziuba M.V."/>
            <person name="Sukhacheva M.S."/>
            <person name="Mardanov A.V."/>
            <person name="Beletskiy A.V."/>
            <person name="Kuznetsov B.B."/>
            <person name="Skryabin K.G."/>
        </authorList>
    </citation>
    <scope>NUCLEOTIDE SEQUENCE [LARGE SCALE GENOMIC DNA]</scope>
    <source>
        <strain evidence="1 2">SO-1</strain>
    </source>
</reference>
<accession>M2YCJ6</accession>
<sequence>MTVNMMTFPISPGIDGMNRLAVFLNTSHPSGDWHFGRGTRFDQGMVSIDFDDPADLAPVWRSYCSTRTS</sequence>
<dbReference type="OrthoDB" id="7360706at2"/>
<dbReference type="AlphaFoldDB" id="M2YCJ6"/>
<dbReference type="PATRIC" id="fig|1244869.3.peg.1326"/>
<evidence type="ECO:0000313" key="2">
    <source>
        <dbReference type="Proteomes" id="UP000011744"/>
    </source>
</evidence>
<dbReference type="STRING" id="1244869.H261_06591"/>
<dbReference type="Proteomes" id="UP000011744">
    <property type="component" value="Unassembled WGS sequence"/>
</dbReference>
<comment type="caution">
    <text evidence="1">The sequence shown here is derived from an EMBL/GenBank/DDBJ whole genome shotgun (WGS) entry which is preliminary data.</text>
</comment>
<keyword evidence="2" id="KW-1185">Reference proteome</keyword>
<dbReference type="RefSeq" id="WP_008615643.1">
    <property type="nucleotide sequence ID" value="NZ_AONQ01000013.1"/>
</dbReference>